<accession>A0A9J6RRS2</accession>
<proteinExistence type="inferred from homology"/>
<dbReference type="Pfam" id="PF01464">
    <property type="entry name" value="SLT"/>
    <property type="match status" value="1"/>
</dbReference>
<dbReference type="GO" id="GO:0008933">
    <property type="term" value="F:peptidoglycan lytic transglycosylase activity"/>
    <property type="evidence" value="ECO:0007669"/>
    <property type="project" value="UniProtKB-UniRule"/>
</dbReference>
<keyword evidence="7 8" id="KW-0961">Cell wall biogenesis/degradation</keyword>
<comment type="similarity">
    <text evidence="2">Belongs to the bacterial solute-binding protein 3 family.</text>
</comment>
<reference evidence="10 11" key="1">
    <citation type="submission" date="2022-12" db="EMBL/GenBank/DDBJ databases">
        <title>Dasania phycosphaerae sp. nov., isolated from particulate material of the south coast of Korea.</title>
        <authorList>
            <person name="Jiang Y."/>
        </authorList>
    </citation>
    <scope>NUCLEOTIDE SEQUENCE [LARGE SCALE GENOMIC DNA]</scope>
    <source>
        <strain evidence="10 11">GY-19</strain>
    </source>
</reference>
<evidence type="ECO:0000256" key="1">
    <source>
        <dbReference type="ARBA" id="ARBA00007734"/>
    </source>
</evidence>
<keyword evidence="3 8" id="KW-0732">Signal</keyword>
<dbReference type="SMART" id="SM00062">
    <property type="entry name" value="PBPb"/>
    <property type="match status" value="1"/>
</dbReference>
<keyword evidence="5 8" id="KW-0998">Cell outer membrane</keyword>
<feature type="signal peptide" evidence="8">
    <location>
        <begin position="1"/>
        <end position="27"/>
    </location>
</feature>
<dbReference type="EMBL" id="JAPTGG010000017">
    <property type="protein sequence ID" value="MCZ0866855.1"/>
    <property type="molecule type" value="Genomic_DNA"/>
</dbReference>
<gene>
    <name evidence="8 10" type="primary">mltF</name>
    <name evidence="10" type="ORF">O0V09_16715</name>
</gene>
<dbReference type="InterPro" id="IPR008258">
    <property type="entry name" value="Transglycosylase_SLT_dom_1"/>
</dbReference>
<dbReference type="SUPFAM" id="SSF53955">
    <property type="entry name" value="Lysozyme-like"/>
    <property type="match status" value="1"/>
</dbReference>
<evidence type="ECO:0000256" key="3">
    <source>
        <dbReference type="ARBA" id="ARBA00022729"/>
    </source>
</evidence>
<comment type="caution">
    <text evidence="8">Lacks conserved residue(s) required for the propagation of feature annotation.</text>
</comment>
<dbReference type="AlphaFoldDB" id="A0A9J6RRS2"/>
<evidence type="ECO:0000256" key="2">
    <source>
        <dbReference type="ARBA" id="ARBA00010333"/>
    </source>
</evidence>
<dbReference type="InterPro" id="IPR023703">
    <property type="entry name" value="MltF"/>
</dbReference>
<dbReference type="InterPro" id="IPR001638">
    <property type="entry name" value="Solute-binding_3/MltF_N"/>
</dbReference>
<evidence type="ECO:0000256" key="6">
    <source>
        <dbReference type="ARBA" id="ARBA00023239"/>
    </source>
</evidence>
<keyword evidence="6 8" id="KW-0456">Lyase</keyword>
<dbReference type="Proteomes" id="UP001069090">
    <property type="component" value="Unassembled WGS sequence"/>
</dbReference>
<dbReference type="GO" id="GO:0071555">
    <property type="term" value="P:cell wall organization"/>
    <property type="evidence" value="ECO:0007669"/>
    <property type="project" value="UniProtKB-KW"/>
</dbReference>
<dbReference type="EC" id="4.2.2.n1" evidence="8"/>
<organism evidence="10 11">
    <name type="scientific">Dasania phycosphaerae</name>
    <dbReference type="NCBI Taxonomy" id="2950436"/>
    <lineage>
        <taxon>Bacteria</taxon>
        <taxon>Pseudomonadati</taxon>
        <taxon>Pseudomonadota</taxon>
        <taxon>Gammaproteobacteria</taxon>
        <taxon>Cellvibrionales</taxon>
        <taxon>Spongiibacteraceae</taxon>
        <taxon>Dasania</taxon>
    </lineage>
</organism>
<comment type="similarity">
    <text evidence="1">Belongs to the transglycosylase Slt family.</text>
</comment>
<dbReference type="PROSITE" id="PS00922">
    <property type="entry name" value="TRANSGLYCOSYLASE"/>
    <property type="match status" value="1"/>
</dbReference>
<evidence type="ECO:0000256" key="4">
    <source>
        <dbReference type="ARBA" id="ARBA00023136"/>
    </source>
</evidence>
<dbReference type="InterPro" id="IPR000189">
    <property type="entry name" value="Transglyc_AS"/>
</dbReference>
<comment type="caution">
    <text evidence="10">The sequence shown here is derived from an EMBL/GenBank/DDBJ whole genome shotgun (WGS) entry which is preliminary data.</text>
</comment>
<comment type="function">
    <text evidence="8">Murein-degrading enzyme that degrades murein glycan strands and insoluble, high-molecular weight murein sacculi, with the concomitant formation of a 1,6-anhydromuramoyl product. Lytic transglycosylases (LTs) play an integral role in the metabolism of the peptidoglycan (PG) sacculus. Their lytic action creates space within the PG sacculus to allow for its expansion as well as for the insertion of various structures such as secretion systems and flagella.</text>
</comment>
<comment type="similarity">
    <text evidence="8">In the C-terminal section; belongs to the transglycosylase Slt family.</text>
</comment>
<keyword evidence="11" id="KW-1185">Reference proteome</keyword>
<comment type="catalytic activity">
    <reaction evidence="8">
        <text>Exolytic cleavage of the (1-&gt;4)-beta-glycosidic linkage between N-acetylmuramic acid (MurNAc) and N-acetylglucosamine (GlcNAc) residues in peptidoglycan, from either the reducing or the non-reducing ends of the peptidoglycan chains, with concomitant formation of a 1,6-anhydrobond in the MurNAc residue.</text>
        <dbReference type="EC" id="4.2.2.n1"/>
    </reaction>
</comment>
<dbReference type="SUPFAM" id="SSF53850">
    <property type="entry name" value="Periplasmic binding protein-like II"/>
    <property type="match status" value="1"/>
</dbReference>
<dbReference type="PANTHER" id="PTHR35936">
    <property type="entry name" value="MEMBRANE-BOUND LYTIC MUREIN TRANSGLYCOSYLASE F"/>
    <property type="match status" value="1"/>
</dbReference>
<keyword evidence="4 8" id="KW-0472">Membrane</keyword>
<dbReference type="Gene3D" id="1.10.530.10">
    <property type="match status" value="1"/>
</dbReference>
<protein>
    <recommendedName>
        <fullName evidence="8">Membrane-bound lytic murein transglycosylase F</fullName>
        <ecNumber evidence="8">4.2.2.n1</ecNumber>
    </recommendedName>
    <alternativeName>
        <fullName evidence="8">Murein lyase F</fullName>
    </alternativeName>
</protein>
<feature type="region of interest" description="LT domain" evidence="8">
    <location>
        <begin position="267"/>
        <end position="481"/>
    </location>
</feature>
<comment type="subcellular location">
    <subcellularLocation>
        <location evidence="8">Cell outer membrane</location>
        <topology evidence="8">Peripheral membrane protein</topology>
    </subcellularLocation>
    <text evidence="8">Attached to the inner leaflet of the outer membrane.</text>
</comment>
<evidence type="ECO:0000256" key="5">
    <source>
        <dbReference type="ARBA" id="ARBA00023237"/>
    </source>
</evidence>
<name>A0A9J6RRS2_9GAMM</name>
<sequence precursor="true">MHYYPVTLTPRLRQLLSSLWLMMLLSACDFSKLEPDNKTHLKVVTRNGLTTYYQDKNGPTGFEYELVKRYAEFQNLELEFVSVHSLDDIFTALRENRADLAAAGLTITPQRQQQWLFSPSYLDVQQWVIYNRKTHRKPKALSDLIGNRMVIMTSSSHGEILQQLQLQHPELSWHEAPDAETIDLLDMVANGESDYTVIDSNDFIANRGFYPSLRPAFEIGDPGQLAWALPKNAHSEQQLLSLAAFFKEITEDGTLQQLQERFYSHAEEQEQVSTNTFAKAVDNKLPQYRELIEKTAQQYNIDWRLLASISYQESHWNPRARSPTGVRGMMMLTQSTAKEMNIINRLDLEQSLQGGAAYFKKIKRKLPSAVKEPDRTWFALAAYNLGLGHIKDVRKITKQQGGDPNKWADIKTRLPLLQKRNWYRNTKYGYARGQEALTYVQNIRHYYNYLQWSELSQNRTPPPKQMDQYLPESLLGSFDAL</sequence>
<feature type="chain" id="PRO_5039966311" description="Membrane-bound lytic murein transglycosylase F" evidence="8">
    <location>
        <begin position="28"/>
        <end position="481"/>
    </location>
</feature>
<dbReference type="GO" id="GO:0009279">
    <property type="term" value="C:cell outer membrane"/>
    <property type="evidence" value="ECO:0007669"/>
    <property type="project" value="UniProtKB-SubCell"/>
</dbReference>
<dbReference type="GO" id="GO:0016998">
    <property type="term" value="P:cell wall macromolecule catabolic process"/>
    <property type="evidence" value="ECO:0007669"/>
    <property type="project" value="UniProtKB-UniRule"/>
</dbReference>
<evidence type="ECO:0000256" key="8">
    <source>
        <dbReference type="HAMAP-Rule" id="MF_02016"/>
    </source>
</evidence>
<dbReference type="PANTHER" id="PTHR35936:SF32">
    <property type="entry name" value="MEMBRANE-BOUND LYTIC MUREIN TRANSGLYCOSYLASE F"/>
    <property type="match status" value="1"/>
</dbReference>
<evidence type="ECO:0000313" key="10">
    <source>
        <dbReference type="EMBL" id="MCZ0866855.1"/>
    </source>
</evidence>
<evidence type="ECO:0000256" key="7">
    <source>
        <dbReference type="ARBA" id="ARBA00023316"/>
    </source>
</evidence>
<dbReference type="NCBIfam" id="NF008112">
    <property type="entry name" value="PRK10859.1"/>
    <property type="match status" value="1"/>
</dbReference>
<dbReference type="GO" id="GO:0009253">
    <property type="term" value="P:peptidoglycan catabolic process"/>
    <property type="evidence" value="ECO:0007669"/>
    <property type="project" value="TreeGrafter"/>
</dbReference>
<feature type="domain" description="Solute-binding protein family 3/N-terminal" evidence="9">
    <location>
        <begin position="40"/>
        <end position="266"/>
    </location>
</feature>
<dbReference type="RefSeq" id="WP_258332805.1">
    <property type="nucleotide sequence ID" value="NZ_JAPTGG010000017.1"/>
</dbReference>
<evidence type="ECO:0000313" key="11">
    <source>
        <dbReference type="Proteomes" id="UP001069090"/>
    </source>
</evidence>
<evidence type="ECO:0000259" key="9">
    <source>
        <dbReference type="SMART" id="SM00062"/>
    </source>
</evidence>
<feature type="active site" evidence="8">
    <location>
        <position position="313"/>
    </location>
</feature>
<dbReference type="CDD" id="cd01009">
    <property type="entry name" value="PBP2_YfhD_N"/>
    <property type="match status" value="1"/>
</dbReference>
<dbReference type="CDD" id="cd13403">
    <property type="entry name" value="MLTF-like"/>
    <property type="match status" value="1"/>
</dbReference>
<comment type="domain">
    <text evidence="8">The N-terminal domain does not have lytic activity and probably modulates enzymatic activity. The C-terminal domain is the catalytic active domain.</text>
</comment>
<dbReference type="InterPro" id="IPR023346">
    <property type="entry name" value="Lysozyme-like_dom_sf"/>
</dbReference>
<dbReference type="Gene3D" id="3.40.190.10">
    <property type="entry name" value="Periplasmic binding protein-like II"/>
    <property type="match status" value="2"/>
</dbReference>
<dbReference type="Pfam" id="PF00497">
    <property type="entry name" value="SBP_bac_3"/>
    <property type="match status" value="1"/>
</dbReference>
<dbReference type="HAMAP" id="MF_02016">
    <property type="entry name" value="MltF"/>
    <property type="match status" value="1"/>
</dbReference>
<comment type="similarity">
    <text evidence="8">In the N-terminal section; belongs to the bacterial solute-binding protein 3 family.</text>
</comment>